<evidence type="ECO:0000256" key="5">
    <source>
        <dbReference type="ARBA" id="ARBA00022605"/>
    </source>
</evidence>
<dbReference type="STRING" id="79604.AAY81_04590"/>
<evidence type="ECO:0000256" key="3">
    <source>
        <dbReference type="ARBA" id="ARBA00006341"/>
    </source>
</evidence>
<accession>A0A172RXR7</accession>
<keyword evidence="5 8" id="KW-0028">Amino-acid biosynthesis</keyword>
<proteinExistence type="inferred from homology"/>
<dbReference type="Pfam" id="PF10369">
    <property type="entry name" value="ALS_ss_C"/>
    <property type="match status" value="1"/>
</dbReference>
<dbReference type="PATRIC" id="fig|79604.3.peg.935"/>
<dbReference type="RefSeq" id="WP_066661935.1">
    <property type="nucleotide sequence ID" value="NZ_CP011402.1"/>
</dbReference>
<dbReference type="FunFam" id="3.30.70.1150:FF:000001">
    <property type="entry name" value="Acetolactate synthase small subunit"/>
    <property type="match status" value="1"/>
</dbReference>
<dbReference type="AlphaFoldDB" id="A0A172RXR7"/>
<dbReference type="EMBL" id="FOEC01000016">
    <property type="protein sequence ID" value="SEO99240.1"/>
    <property type="molecule type" value="Genomic_DNA"/>
</dbReference>
<evidence type="ECO:0000256" key="2">
    <source>
        <dbReference type="ARBA" id="ARBA00005025"/>
    </source>
</evidence>
<keyword evidence="11" id="KW-1185">Reference proteome</keyword>
<dbReference type="OrthoDB" id="9787365at2"/>
<evidence type="ECO:0000256" key="8">
    <source>
        <dbReference type="RuleBase" id="RU368092"/>
    </source>
</evidence>
<sequence length="168" mass="18385">MTTFQKTNRHIISVLVENKAGVLSRVTGLISRRGFNIASLAVGPTEDPNVSRMTIVVDAEDEAFEQITKQLNKLVSVLKITRQSSGVDIVRELMLVKVAVSPEDRSQVIEVADIFRAKIIDVGVDSVTIEATGDENKLGGLESLLRPYGIREIIRTGKIAMPRSGREA</sequence>
<dbReference type="InterPro" id="IPR054480">
    <property type="entry name" value="AHAS_small-like_ACT"/>
</dbReference>
<gene>
    <name evidence="10" type="ORF">SAMN02910314_01845</name>
</gene>
<dbReference type="GO" id="GO:0009097">
    <property type="term" value="P:isoleucine biosynthetic process"/>
    <property type="evidence" value="ECO:0007669"/>
    <property type="project" value="UniProtKB-UniRule"/>
</dbReference>
<dbReference type="InterPro" id="IPR045865">
    <property type="entry name" value="ACT-like_dom_sf"/>
</dbReference>
<reference evidence="11" key="1">
    <citation type="submission" date="2016-10" db="EMBL/GenBank/DDBJ databases">
        <authorList>
            <person name="Varghese N."/>
        </authorList>
    </citation>
    <scope>NUCLEOTIDE SEQUENCE [LARGE SCALE GENOMIC DNA]</scope>
    <source>
        <strain evidence="11">DSM 21843</strain>
    </source>
</reference>
<evidence type="ECO:0000256" key="4">
    <source>
        <dbReference type="ARBA" id="ARBA00011744"/>
    </source>
</evidence>
<comment type="pathway">
    <text evidence="1 8">Amino-acid biosynthesis; L-isoleucine biosynthesis; L-isoleucine from 2-oxobutanoate: step 1/4.</text>
</comment>
<evidence type="ECO:0000313" key="10">
    <source>
        <dbReference type="EMBL" id="SEO99240.1"/>
    </source>
</evidence>
<keyword evidence="6 8" id="KW-0100">Branched-chain amino acid biosynthesis</keyword>
<evidence type="ECO:0000256" key="7">
    <source>
        <dbReference type="ARBA" id="ARBA00048670"/>
    </source>
</evidence>
<comment type="function">
    <text evidence="8">Catalyzes the conversion of 2 pyruvate molecules into acetolactate in the first common step of the biosynthetic pathway of the branched-amino acids such as leucine, isoleucine, and valine.</text>
</comment>
<dbReference type="KEGG" id="ddt:AAY81_04590"/>
<dbReference type="GO" id="GO:0003984">
    <property type="term" value="F:acetolactate synthase activity"/>
    <property type="evidence" value="ECO:0007669"/>
    <property type="project" value="UniProtKB-UniRule"/>
</dbReference>
<dbReference type="GO" id="GO:0005829">
    <property type="term" value="C:cytosol"/>
    <property type="evidence" value="ECO:0007669"/>
    <property type="project" value="TreeGrafter"/>
</dbReference>
<protein>
    <recommendedName>
        <fullName evidence="8">Acetolactate synthase small subunit</fullName>
        <shortName evidence="8">AHAS</shortName>
        <shortName evidence="8">ALS</shortName>
        <ecNumber evidence="8">2.2.1.6</ecNumber>
    </recommendedName>
    <alternativeName>
        <fullName evidence="8">Acetohydroxy-acid synthase small subunit</fullName>
    </alternativeName>
</protein>
<dbReference type="Pfam" id="PF22629">
    <property type="entry name" value="ACT_AHAS_ss"/>
    <property type="match status" value="1"/>
</dbReference>
<dbReference type="UniPathway" id="UPA00049">
    <property type="reaction ID" value="UER00059"/>
</dbReference>
<organism evidence="10 11">
    <name type="scientific">Denitrobacterium detoxificans</name>
    <dbReference type="NCBI Taxonomy" id="79604"/>
    <lineage>
        <taxon>Bacteria</taxon>
        <taxon>Bacillati</taxon>
        <taxon>Actinomycetota</taxon>
        <taxon>Coriobacteriia</taxon>
        <taxon>Eggerthellales</taxon>
        <taxon>Eggerthellaceae</taxon>
        <taxon>Denitrobacterium</taxon>
    </lineage>
</organism>
<dbReference type="InterPro" id="IPR004789">
    <property type="entry name" value="Acetalactate_synth_ssu"/>
</dbReference>
<feature type="domain" description="ACT" evidence="9">
    <location>
        <begin position="11"/>
        <end position="85"/>
    </location>
</feature>
<keyword evidence="8" id="KW-0808">Transferase</keyword>
<dbReference type="NCBIfam" id="NF008864">
    <property type="entry name" value="PRK11895.1"/>
    <property type="match status" value="1"/>
</dbReference>
<comment type="similarity">
    <text evidence="3 8">Belongs to the acetolactate synthase small subunit family.</text>
</comment>
<dbReference type="InterPro" id="IPR039557">
    <property type="entry name" value="AHAS_ACT"/>
</dbReference>
<dbReference type="FunFam" id="3.30.70.260:FF:000001">
    <property type="entry name" value="Acetolactate synthase, small subunit"/>
    <property type="match status" value="1"/>
</dbReference>
<dbReference type="CDD" id="cd04878">
    <property type="entry name" value="ACT_AHAS"/>
    <property type="match status" value="1"/>
</dbReference>
<dbReference type="GO" id="GO:1990610">
    <property type="term" value="F:acetolactate synthase regulator activity"/>
    <property type="evidence" value="ECO:0007669"/>
    <property type="project" value="UniProtKB-UniRule"/>
</dbReference>
<dbReference type="PANTHER" id="PTHR30239">
    <property type="entry name" value="ACETOLACTATE SYNTHASE SMALL SUBUNIT"/>
    <property type="match status" value="1"/>
</dbReference>
<dbReference type="UniPathway" id="UPA00047">
    <property type="reaction ID" value="UER00055"/>
</dbReference>
<evidence type="ECO:0000259" key="9">
    <source>
        <dbReference type="PROSITE" id="PS51671"/>
    </source>
</evidence>
<comment type="catalytic activity">
    <reaction evidence="7 8">
        <text>2 pyruvate + H(+) = (2S)-2-acetolactate + CO2</text>
        <dbReference type="Rhea" id="RHEA:25249"/>
        <dbReference type="ChEBI" id="CHEBI:15361"/>
        <dbReference type="ChEBI" id="CHEBI:15378"/>
        <dbReference type="ChEBI" id="CHEBI:16526"/>
        <dbReference type="ChEBI" id="CHEBI:58476"/>
        <dbReference type="EC" id="2.2.1.6"/>
    </reaction>
</comment>
<dbReference type="EC" id="2.2.1.6" evidence="8"/>
<dbReference type="GO" id="GO:0009099">
    <property type="term" value="P:L-valine biosynthetic process"/>
    <property type="evidence" value="ECO:0007669"/>
    <property type="project" value="UniProtKB-UniRule"/>
</dbReference>
<dbReference type="PANTHER" id="PTHR30239:SF0">
    <property type="entry name" value="ACETOLACTATE SYNTHASE SMALL SUBUNIT 1, CHLOROPLASTIC"/>
    <property type="match status" value="1"/>
</dbReference>
<dbReference type="PROSITE" id="PS51671">
    <property type="entry name" value="ACT"/>
    <property type="match status" value="1"/>
</dbReference>
<dbReference type="Proteomes" id="UP000182975">
    <property type="component" value="Unassembled WGS sequence"/>
</dbReference>
<evidence type="ECO:0000313" key="11">
    <source>
        <dbReference type="Proteomes" id="UP000182975"/>
    </source>
</evidence>
<comment type="subunit">
    <text evidence="4 8">Dimer of large and small chains.</text>
</comment>
<dbReference type="InterPro" id="IPR019455">
    <property type="entry name" value="Acetolactate_synth_ssu_C"/>
</dbReference>
<dbReference type="SUPFAM" id="SSF55021">
    <property type="entry name" value="ACT-like"/>
    <property type="match status" value="2"/>
</dbReference>
<dbReference type="InterPro" id="IPR027271">
    <property type="entry name" value="Acetolactate_synth/TF_NikR_C"/>
</dbReference>
<evidence type="ECO:0000256" key="1">
    <source>
        <dbReference type="ARBA" id="ARBA00004974"/>
    </source>
</evidence>
<name>A0A172RXR7_9ACTN</name>
<dbReference type="Gene3D" id="3.30.70.260">
    <property type="match status" value="1"/>
</dbReference>
<comment type="pathway">
    <text evidence="2 8">Amino-acid biosynthesis; L-valine biosynthesis; L-valine from pyruvate: step 1/4.</text>
</comment>
<dbReference type="NCBIfam" id="TIGR00119">
    <property type="entry name" value="acolac_sm"/>
    <property type="match status" value="1"/>
</dbReference>
<evidence type="ECO:0000256" key="6">
    <source>
        <dbReference type="ARBA" id="ARBA00023304"/>
    </source>
</evidence>
<dbReference type="InterPro" id="IPR002912">
    <property type="entry name" value="ACT_dom"/>
</dbReference>
<dbReference type="Gene3D" id="3.30.70.1150">
    <property type="entry name" value="ACT-like. Chain A, domain 2"/>
    <property type="match status" value="1"/>
</dbReference>